<dbReference type="RefSeq" id="WP_111728624.1">
    <property type="nucleotide sequence ID" value="NZ_QHKO01000001.1"/>
</dbReference>
<dbReference type="AlphaFoldDB" id="A0A328CB90"/>
<dbReference type="PANTHER" id="PTHR33877">
    <property type="entry name" value="SLL1193 PROTEIN"/>
    <property type="match status" value="1"/>
</dbReference>
<keyword evidence="2" id="KW-0378">Hydrolase</keyword>
<dbReference type="InterPro" id="IPR029471">
    <property type="entry name" value="HNH_5"/>
</dbReference>
<keyword evidence="2" id="KW-0540">Nuclease</keyword>
<keyword evidence="2" id="KW-0255">Endonuclease</keyword>
<protein>
    <submittedName>
        <fullName evidence="2">HNH endonuclease</fullName>
    </submittedName>
</protein>
<evidence type="ECO:0000313" key="2">
    <source>
        <dbReference type="EMBL" id="RAL25452.1"/>
    </source>
</evidence>
<dbReference type="EMBL" id="QHKO01000001">
    <property type="protein sequence ID" value="RAL25452.1"/>
    <property type="molecule type" value="Genomic_DNA"/>
</dbReference>
<proteinExistence type="predicted"/>
<reference evidence="2 3" key="1">
    <citation type="submission" date="2018-05" db="EMBL/GenBank/DDBJ databases">
        <title>Lujinxingia marina gen. nov. sp. nov., a new facultative anaerobic member of the class Deltaproteobacteria, and proposal of Lujinxingaceae fam. nov.</title>
        <authorList>
            <person name="Li C.-M."/>
        </authorList>
    </citation>
    <scope>NUCLEOTIDE SEQUENCE [LARGE SCALE GENOMIC DNA]</scope>
    <source>
        <strain evidence="2 3">B210</strain>
    </source>
</reference>
<dbReference type="Proteomes" id="UP000249169">
    <property type="component" value="Unassembled WGS sequence"/>
</dbReference>
<dbReference type="Pfam" id="PF14279">
    <property type="entry name" value="HNH_5"/>
    <property type="match status" value="1"/>
</dbReference>
<dbReference type="InterPro" id="IPR052892">
    <property type="entry name" value="NA-targeting_endonuclease"/>
</dbReference>
<feature type="domain" description="HNH nuclease" evidence="1">
    <location>
        <begin position="69"/>
        <end position="122"/>
    </location>
</feature>
<dbReference type="SMART" id="SM00507">
    <property type="entry name" value="HNHc"/>
    <property type="match status" value="1"/>
</dbReference>
<keyword evidence="3" id="KW-1185">Reference proteome</keyword>
<gene>
    <name evidence="2" type="ORF">DL240_04370</name>
</gene>
<dbReference type="Gene3D" id="1.10.30.50">
    <property type="match status" value="1"/>
</dbReference>
<dbReference type="GO" id="GO:0004519">
    <property type="term" value="F:endonuclease activity"/>
    <property type="evidence" value="ECO:0007669"/>
    <property type="project" value="UniProtKB-KW"/>
</dbReference>
<dbReference type="CDD" id="cd00085">
    <property type="entry name" value="HNHc"/>
    <property type="match status" value="1"/>
</dbReference>
<dbReference type="InterPro" id="IPR003615">
    <property type="entry name" value="HNH_nuc"/>
</dbReference>
<dbReference type="OrthoDB" id="9802901at2"/>
<dbReference type="PANTHER" id="PTHR33877:SF2">
    <property type="entry name" value="OS07G0170200 PROTEIN"/>
    <property type="match status" value="1"/>
</dbReference>
<sequence>MKPALLLNASYEPLSIVDWRKAVTLLWLGKAEVLVAQEREVHATHQSITLPSVLRLLRRVRIPRRRVHFSRNNIYRRDGYCCQYCGDRFNGADLTFDHVLPKSRGGDTSWTNIVTSCQPCNRRKNSRTPTEARMPLLTQPYEPRWWPFSAGAGNLEEHPEDWKPYLWT</sequence>
<comment type="caution">
    <text evidence="2">The sequence shown here is derived from an EMBL/GenBank/DDBJ whole genome shotgun (WGS) entry which is preliminary data.</text>
</comment>
<evidence type="ECO:0000259" key="1">
    <source>
        <dbReference type="SMART" id="SM00507"/>
    </source>
</evidence>
<accession>A0A328CB90</accession>
<organism evidence="2 3">
    <name type="scientific">Lujinxingia litoralis</name>
    <dbReference type="NCBI Taxonomy" id="2211119"/>
    <lineage>
        <taxon>Bacteria</taxon>
        <taxon>Deltaproteobacteria</taxon>
        <taxon>Bradymonadales</taxon>
        <taxon>Lujinxingiaceae</taxon>
        <taxon>Lujinxingia</taxon>
    </lineage>
</organism>
<name>A0A328CB90_9DELT</name>
<evidence type="ECO:0000313" key="3">
    <source>
        <dbReference type="Proteomes" id="UP000249169"/>
    </source>
</evidence>